<feature type="domain" description="Helicase C-terminal" evidence="7">
    <location>
        <begin position="360"/>
        <end position="528"/>
    </location>
</feature>
<dbReference type="SMART" id="SM00847">
    <property type="entry name" value="HA2"/>
    <property type="match status" value="1"/>
</dbReference>
<dbReference type="CDD" id="cd17979">
    <property type="entry name" value="DEXHc_DHX34"/>
    <property type="match status" value="1"/>
</dbReference>
<feature type="compositionally biased region" description="Acidic residues" evidence="5">
    <location>
        <begin position="730"/>
        <end position="739"/>
    </location>
</feature>
<name>A0A8K9V8C6_ONCMY</name>
<dbReference type="FunFam" id="1.20.120.1080:FF:000013">
    <property type="entry name" value="ATP-dependent RNA helicase DHX34"/>
    <property type="match status" value="1"/>
</dbReference>
<dbReference type="GO" id="GO:0004386">
    <property type="term" value="F:helicase activity"/>
    <property type="evidence" value="ECO:0007669"/>
    <property type="project" value="UniProtKB-KW"/>
</dbReference>
<dbReference type="InterPro" id="IPR011545">
    <property type="entry name" value="DEAD/DEAH_box_helicase_dom"/>
</dbReference>
<dbReference type="InterPro" id="IPR048333">
    <property type="entry name" value="HA2_WH"/>
</dbReference>
<dbReference type="InterPro" id="IPR056382">
    <property type="entry name" value="DHX34_Znf-C2H2"/>
</dbReference>
<dbReference type="Gene3D" id="3.40.50.300">
    <property type="entry name" value="P-loop containing nucleotide triphosphate hydrolases"/>
    <property type="match status" value="2"/>
</dbReference>
<dbReference type="FunFam" id="3.40.50.300:FF:000725">
    <property type="entry name" value="probable ATP-dependent RNA helicase DHX34"/>
    <property type="match status" value="1"/>
</dbReference>
<feature type="compositionally biased region" description="Basic and acidic residues" evidence="5">
    <location>
        <begin position="688"/>
        <end position="729"/>
    </location>
</feature>
<evidence type="ECO:0000259" key="7">
    <source>
        <dbReference type="PROSITE" id="PS51194"/>
    </source>
</evidence>
<reference evidence="8" key="3">
    <citation type="submission" date="2025-09" db="UniProtKB">
        <authorList>
            <consortium name="Ensembl"/>
        </authorList>
    </citation>
    <scope>IDENTIFICATION</scope>
</reference>
<dbReference type="CDD" id="cd18791">
    <property type="entry name" value="SF2_C_RHA"/>
    <property type="match status" value="1"/>
</dbReference>
<keyword evidence="3" id="KW-0347">Helicase</keyword>
<dbReference type="Pfam" id="PF21010">
    <property type="entry name" value="HA2_C"/>
    <property type="match status" value="1"/>
</dbReference>
<dbReference type="Proteomes" id="UP000694395">
    <property type="component" value="Chromosome 24"/>
</dbReference>
<evidence type="ECO:0000256" key="2">
    <source>
        <dbReference type="ARBA" id="ARBA00022801"/>
    </source>
</evidence>
<dbReference type="Pfam" id="PF04408">
    <property type="entry name" value="WHD_HA2"/>
    <property type="match status" value="1"/>
</dbReference>
<evidence type="ECO:0000256" key="3">
    <source>
        <dbReference type="ARBA" id="ARBA00022806"/>
    </source>
</evidence>
<keyword evidence="4" id="KW-0067">ATP-binding</keyword>
<keyword evidence="9" id="KW-1185">Reference proteome</keyword>
<keyword evidence="2" id="KW-0378">Hydrolase</keyword>
<dbReference type="Pfam" id="PF00270">
    <property type="entry name" value="DEAD"/>
    <property type="match status" value="1"/>
</dbReference>
<evidence type="ECO:0000313" key="8">
    <source>
        <dbReference type="Ensembl" id="ENSOMYP00000116641.1"/>
    </source>
</evidence>
<evidence type="ECO:0000256" key="5">
    <source>
        <dbReference type="SAM" id="MobiDB-lite"/>
    </source>
</evidence>
<dbReference type="GO" id="GO:0005524">
    <property type="term" value="F:ATP binding"/>
    <property type="evidence" value="ECO:0007669"/>
    <property type="project" value="UniProtKB-KW"/>
</dbReference>
<dbReference type="AlphaFoldDB" id="A0A8K9V8C6"/>
<feature type="compositionally biased region" description="Basic and acidic residues" evidence="5">
    <location>
        <begin position="97"/>
        <end position="107"/>
    </location>
</feature>
<dbReference type="GeneTree" id="ENSGT00940000158721"/>
<organism evidence="8 9">
    <name type="scientific">Oncorhynchus mykiss</name>
    <name type="common">Rainbow trout</name>
    <name type="synonym">Salmo gairdneri</name>
    <dbReference type="NCBI Taxonomy" id="8022"/>
    <lineage>
        <taxon>Eukaryota</taxon>
        <taxon>Metazoa</taxon>
        <taxon>Chordata</taxon>
        <taxon>Craniata</taxon>
        <taxon>Vertebrata</taxon>
        <taxon>Euteleostomi</taxon>
        <taxon>Actinopterygii</taxon>
        <taxon>Neopterygii</taxon>
        <taxon>Teleostei</taxon>
        <taxon>Protacanthopterygii</taxon>
        <taxon>Salmoniformes</taxon>
        <taxon>Salmonidae</taxon>
        <taxon>Salmoninae</taxon>
        <taxon>Oncorhynchus</taxon>
    </lineage>
</organism>
<evidence type="ECO:0000259" key="6">
    <source>
        <dbReference type="PROSITE" id="PS51192"/>
    </source>
</evidence>
<dbReference type="Ensembl" id="ENSOMYT00000136801.1">
    <property type="protein sequence ID" value="ENSOMYP00000116641.1"/>
    <property type="gene ID" value="ENSOMYG00000036408.2"/>
</dbReference>
<evidence type="ECO:0000313" key="9">
    <source>
        <dbReference type="Proteomes" id="UP000694395"/>
    </source>
</evidence>
<dbReference type="SUPFAM" id="SSF52540">
    <property type="entry name" value="P-loop containing nucleoside triphosphate hydrolases"/>
    <property type="match status" value="1"/>
</dbReference>
<evidence type="ECO:0000256" key="4">
    <source>
        <dbReference type="ARBA" id="ARBA00022840"/>
    </source>
</evidence>
<dbReference type="PANTHER" id="PTHR18934:SF221">
    <property type="entry name" value="ATP-DEPENDENT RNA HELICASE DHX34-RELATED"/>
    <property type="match status" value="1"/>
</dbReference>
<dbReference type="PROSITE" id="PS51192">
    <property type="entry name" value="HELICASE_ATP_BIND_1"/>
    <property type="match status" value="1"/>
</dbReference>
<sequence>MSESRSWDWDNPQCRAQMDQIFFRRHDYIQNGTTEHKEFWNFFDRFQRFKTRKDMSGGSRKEDMEEGRDRKKTVDLGLPKEYDARYRINVSVCTKDTEERLETGRSDQRHRHSSSGPGSQEVADCRLALLHFLDFSQRQSFGKLAKLRTEQKALPIFQYRDRIVELVRANPVVVVAGDTGCGKSTQVPQYLLSSGFSHIACTQPRRIACISLAKRVSFESLNQYGSKVGYQIRFEGTRTPSTKLLFLTEGLLLRQIQADGALEQYQVLIVDEVHERHLHCDFLLGVLRSLLATRPDLRLVLMSATINIKLFSSYFNNAPVLQVPGRLFPIQVIYQPIPQEEQPSRSEKLDPRPYLRVLQGIDQRYPPEERGDLLLFLSGVAEISTILEACQAYATHTKRWIVLPLHSTLSLVQQDKVFDISPPGVRKCIISTNVAETSVTIDGVRFVVDSGKVKEMSFDPKAKMQRLQEFWISRASSEQRKGRAGRTGPGVCYRLYSESDYEAFAPYPVPEIHRVALDSLVLQMKSMSLGDPRSFLFIDPPPAASIQTAVTYLREQGALDARGDLTSIGSLLAQLPVDVVIGKMLVLGSVFNLVEPVLTVAAALSVQSPFLRSAQHNPDCATARQPLHSNQGDPFTLLNTFNAWVQSPSVRSHLPYLRLVMENLRSLNIQFRELLRSHGLLEVLEERAPSGGERGQRRERLTERRKLHQLKREHDLAEGGRRKVLRLEEGQDGEGDSGSDTEQGATGRDGKDKAQTGGHNLDIQEVKFKLRHNVSELQEAASASQDLSSRQQALLKLLLCRGLYPQLALPDEHNANRKDSEQVFHTRNKQGVVIHPTSVFASDPEVLHVPEEGNREGPDKGESSKHQLLAFVTLLETNKPYVSNCVRVPALQALLLVANSLDSNADCTRLVVDGWLEVGLTGEGALKVLSTSLTLRADWERLLLAQLGQGTLGAGAGSRAKAGRGEGLGVPGLSRKDLEKLSEGLVRFLLYTEVSYSLRRLTGLQVQNLYVGPQAQSEFSEPHAPNPLFPGVEAQPDTIKGGLQVTKYFTYNCLTDSKDLYSECLRTFWSCPHCDLYSPVTPLERMSHEATCRPPGEQQDNQDKAPSSFSVSSLARVYHCDVCDNDLTLTSTEILKHKRQHMHSGR</sequence>
<feature type="region of interest" description="Disordered" evidence="5">
    <location>
        <begin position="1088"/>
        <end position="1107"/>
    </location>
</feature>
<dbReference type="GO" id="GO:0016787">
    <property type="term" value="F:hydrolase activity"/>
    <property type="evidence" value="ECO:0007669"/>
    <property type="project" value="UniProtKB-KW"/>
</dbReference>
<keyword evidence="1" id="KW-0547">Nucleotide-binding</keyword>
<dbReference type="Pfam" id="PF07717">
    <property type="entry name" value="OB_NTP_bind"/>
    <property type="match status" value="1"/>
</dbReference>
<dbReference type="PROSITE" id="PS51194">
    <property type="entry name" value="HELICASE_CTER"/>
    <property type="match status" value="1"/>
</dbReference>
<dbReference type="GO" id="GO:0003723">
    <property type="term" value="F:RNA binding"/>
    <property type="evidence" value="ECO:0007669"/>
    <property type="project" value="TreeGrafter"/>
</dbReference>
<dbReference type="FunFam" id="3.40.50.300:FF:000540">
    <property type="entry name" value="probable ATP-dependent RNA helicase DHX34"/>
    <property type="match status" value="1"/>
</dbReference>
<dbReference type="Pfam" id="PF24485">
    <property type="entry name" value="zf-C2H2_DHX34"/>
    <property type="match status" value="1"/>
</dbReference>
<dbReference type="InterPro" id="IPR027417">
    <property type="entry name" value="P-loop_NTPase"/>
</dbReference>
<feature type="region of interest" description="Disordered" evidence="5">
    <location>
        <begin position="688"/>
        <end position="759"/>
    </location>
</feature>
<protein>
    <submittedName>
        <fullName evidence="8">DEAH (Asp-Glu-Ala-His) box polypeptide 34</fullName>
    </submittedName>
</protein>
<feature type="region of interest" description="Disordered" evidence="5">
    <location>
        <begin position="97"/>
        <end position="120"/>
    </location>
</feature>
<dbReference type="PANTHER" id="PTHR18934">
    <property type="entry name" value="ATP-DEPENDENT RNA HELICASE"/>
    <property type="match status" value="1"/>
</dbReference>
<dbReference type="SMART" id="SM00490">
    <property type="entry name" value="HELICc"/>
    <property type="match status" value="1"/>
</dbReference>
<dbReference type="InterPro" id="IPR007502">
    <property type="entry name" value="Helicase-assoc_dom"/>
</dbReference>
<evidence type="ECO:0000256" key="1">
    <source>
        <dbReference type="ARBA" id="ARBA00022741"/>
    </source>
</evidence>
<dbReference type="InterPro" id="IPR001650">
    <property type="entry name" value="Helicase_C-like"/>
</dbReference>
<feature type="domain" description="Helicase ATP-binding" evidence="6">
    <location>
        <begin position="164"/>
        <end position="324"/>
    </location>
</feature>
<gene>
    <name evidence="8" type="primary">dhx34</name>
</gene>
<dbReference type="Pfam" id="PF00271">
    <property type="entry name" value="Helicase_C"/>
    <property type="match status" value="1"/>
</dbReference>
<dbReference type="InterPro" id="IPR011709">
    <property type="entry name" value="DEAD-box_helicase_OB_fold"/>
</dbReference>
<dbReference type="SMART" id="SM00487">
    <property type="entry name" value="DEXDc"/>
    <property type="match status" value="1"/>
</dbReference>
<reference evidence="8" key="1">
    <citation type="submission" date="2020-07" db="EMBL/GenBank/DDBJ databases">
        <title>A long reads based de novo assembly of the rainbow trout Arlee double haploid line genome.</title>
        <authorList>
            <person name="Gao G."/>
            <person name="Palti Y."/>
        </authorList>
    </citation>
    <scope>NUCLEOTIDE SEQUENCE [LARGE SCALE GENOMIC DNA]</scope>
</reference>
<dbReference type="Gene3D" id="1.20.120.1080">
    <property type="match status" value="1"/>
</dbReference>
<accession>A0A8K9V8C6</accession>
<proteinExistence type="predicted"/>
<reference evidence="8" key="2">
    <citation type="submission" date="2025-08" db="UniProtKB">
        <authorList>
            <consortium name="Ensembl"/>
        </authorList>
    </citation>
    <scope>IDENTIFICATION</scope>
</reference>
<dbReference type="InterPro" id="IPR014001">
    <property type="entry name" value="Helicase_ATP-bd"/>
</dbReference>